<dbReference type="GO" id="GO:0016491">
    <property type="term" value="F:oxidoreductase activity"/>
    <property type="evidence" value="ECO:0007669"/>
    <property type="project" value="InterPro"/>
</dbReference>
<dbReference type="OrthoDB" id="9812295at2"/>
<gene>
    <name evidence="2" type="ordered locus">P700755_000033</name>
</gene>
<proteinExistence type="predicted"/>
<dbReference type="GO" id="GO:0010181">
    <property type="term" value="F:FMN binding"/>
    <property type="evidence" value="ECO:0007669"/>
    <property type="project" value="TreeGrafter"/>
</dbReference>
<accession>K4I917</accession>
<dbReference type="Pfam" id="PF03358">
    <property type="entry name" value="FMN_red"/>
    <property type="match status" value="1"/>
</dbReference>
<organism evidence="2 3">
    <name type="scientific">Psychroflexus torquis (strain ATCC 700755 / CIP 106069 / ACAM 623)</name>
    <dbReference type="NCBI Taxonomy" id="313595"/>
    <lineage>
        <taxon>Bacteria</taxon>
        <taxon>Pseudomonadati</taxon>
        <taxon>Bacteroidota</taxon>
        <taxon>Flavobacteriia</taxon>
        <taxon>Flavobacteriales</taxon>
        <taxon>Flavobacteriaceae</taxon>
        <taxon>Psychroflexus</taxon>
    </lineage>
</organism>
<dbReference type="eggNOG" id="COG0431">
    <property type="taxonomic scope" value="Bacteria"/>
</dbReference>
<dbReference type="Proteomes" id="UP000008514">
    <property type="component" value="Chromosome"/>
</dbReference>
<dbReference type="InterPro" id="IPR029039">
    <property type="entry name" value="Flavoprotein-like_sf"/>
</dbReference>
<protein>
    <submittedName>
        <fullName evidence="2">Flavoprotein, FMN_red superfamily</fullName>
    </submittedName>
</protein>
<dbReference type="KEGG" id="ptq:P700755_000033"/>
<evidence type="ECO:0000313" key="2">
    <source>
        <dbReference type="EMBL" id="AFU67107.1"/>
    </source>
</evidence>
<dbReference type="InterPro" id="IPR005025">
    <property type="entry name" value="FMN_Rdtase-like_dom"/>
</dbReference>
<dbReference type="PANTHER" id="PTHR30543">
    <property type="entry name" value="CHROMATE REDUCTASE"/>
    <property type="match status" value="1"/>
</dbReference>
<dbReference type="PANTHER" id="PTHR30543:SF21">
    <property type="entry name" value="NAD(P)H-DEPENDENT FMN REDUCTASE LOT6"/>
    <property type="match status" value="1"/>
</dbReference>
<reference evidence="2" key="1">
    <citation type="submission" date="2006-03" db="EMBL/GenBank/DDBJ databases">
        <authorList>
            <person name="Bowman J."/>
            <person name="Ferriera S."/>
            <person name="Johnson J."/>
            <person name="Kravitz S."/>
            <person name="Halpern A."/>
            <person name="Remington K."/>
            <person name="Beeson K."/>
            <person name="Tran B."/>
            <person name="Rogers Y.-H."/>
            <person name="Friedman R."/>
            <person name="Venter J.C."/>
        </authorList>
    </citation>
    <scope>NUCLEOTIDE SEQUENCE [LARGE SCALE GENOMIC DNA]</scope>
    <source>
        <strain evidence="2">ATCC 700755</strain>
    </source>
</reference>
<dbReference type="AlphaFoldDB" id="K4I917"/>
<reference evidence="2" key="2">
    <citation type="submission" date="2012-09" db="EMBL/GenBank/DDBJ databases">
        <title>The complete sequence of Psychroflexus torquis an extreme psychrophile from sea-ice that is stimulated by light.</title>
        <authorList>
            <person name="Feng S."/>
            <person name="Powell S.M."/>
            <person name="Bowman J.P."/>
        </authorList>
    </citation>
    <scope>NUCLEOTIDE SEQUENCE [LARGE SCALE GENOMIC DNA]</scope>
    <source>
        <strain evidence="2">ATCC 700755</strain>
    </source>
</reference>
<sequence>MKVLGISGSASRYSSNYYLLKAIQSYAEGEHTMSVYDLLPNFELFTPDKLKNGVPQNILTFKTQVIDADAIIICTPEYTHNIPAVLKNMIEWCTASGEFAHKRILPITFTPIAPRGEFAMSSLLMSLQTMDAKVVSQLPLYKTDVDIEHQQIELSEDVRDLVGAALELF</sequence>
<dbReference type="InterPro" id="IPR050712">
    <property type="entry name" value="NAD(P)H-dep_reductase"/>
</dbReference>
<feature type="domain" description="NADPH-dependent FMN reductase-like" evidence="1">
    <location>
        <begin position="1"/>
        <end position="137"/>
    </location>
</feature>
<dbReference type="GO" id="GO:0005829">
    <property type="term" value="C:cytosol"/>
    <property type="evidence" value="ECO:0007669"/>
    <property type="project" value="TreeGrafter"/>
</dbReference>
<dbReference type="EMBL" id="CP003879">
    <property type="protein sequence ID" value="AFU67107.1"/>
    <property type="molecule type" value="Genomic_DNA"/>
</dbReference>
<dbReference type="STRING" id="313595.P700755_000033"/>
<keyword evidence="3" id="KW-1185">Reference proteome</keyword>
<evidence type="ECO:0000259" key="1">
    <source>
        <dbReference type="Pfam" id="PF03358"/>
    </source>
</evidence>
<dbReference type="HOGENOM" id="CLU_055322_4_3_10"/>
<dbReference type="RefSeq" id="WP_015022727.1">
    <property type="nucleotide sequence ID" value="NC_018721.1"/>
</dbReference>
<name>K4I917_PSYTT</name>
<evidence type="ECO:0000313" key="3">
    <source>
        <dbReference type="Proteomes" id="UP000008514"/>
    </source>
</evidence>
<dbReference type="Gene3D" id="3.40.50.360">
    <property type="match status" value="1"/>
</dbReference>
<dbReference type="SUPFAM" id="SSF52218">
    <property type="entry name" value="Flavoproteins"/>
    <property type="match status" value="1"/>
</dbReference>